<dbReference type="AlphaFoldDB" id="A0A1K2I1U6"/>
<keyword evidence="3" id="KW-1185">Reference proteome</keyword>
<dbReference type="Pfam" id="PF06776">
    <property type="entry name" value="IalB"/>
    <property type="match status" value="1"/>
</dbReference>
<accession>A0A1K2I1U6</accession>
<dbReference type="Gene3D" id="2.60.40.1880">
    <property type="entry name" value="Invasion associated locus B (IalB) protein"/>
    <property type="match status" value="1"/>
</dbReference>
<sequence>MQRLNSARALGSRIFAGVALGGMMLGGSAMAQTAEQAAPRVGQTFGDWLFECTALGEGQTACSLTQTIVVQETGRPIAKFSLARGAAAGQGFLVIMLPLGLDIPAGVQAAIDGNPPFPLAIETCIAGGCLASLQVDAARLTAMKSGTNFNIAFRMRGDAQPVQIAGSLNGITAGVAAARIE</sequence>
<dbReference type="Proteomes" id="UP000183447">
    <property type="component" value="Unassembled WGS sequence"/>
</dbReference>
<organism evidence="2 3">
    <name type="scientific">Devosia enhydra</name>
    <dbReference type="NCBI Taxonomy" id="665118"/>
    <lineage>
        <taxon>Bacteria</taxon>
        <taxon>Pseudomonadati</taxon>
        <taxon>Pseudomonadota</taxon>
        <taxon>Alphaproteobacteria</taxon>
        <taxon>Hyphomicrobiales</taxon>
        <taxon>Devosiaceae</taxon>
        <taxon>Devosia</taxon>
    </lineage>
</organism>
<dbReference type="RefSeq" id="WP_072345881.1">
    <property type="nucleotide sequence ID" value="NZ_FPKU01000003.1"/>
</dbReference>
<dbReference type="STRING" id="665118.SAMN02983003_3550"/>
<reference evidence="2 3" key="1">
    <citation type="submission" date="2016-11" db="EMBL/GenBank/DDBJ databases">
        <authorList>
            <person name="Jaros S."/>
            <person name="Januszkiewicz K."/>
            <person name="Wedrychowicz H."/>
        </authorList>
    </citation>
    <scope>NUCLEOTIDE SEQUENCE [LARGE SCALE GENOMIC DNA]</scope>
    <source>
        <strain evidence="2 3">ATCC 23634</strain>
    </source>
</reference>
<evidence type="ECO:0000313" key="3">
    <source>
        <dbReference type="Proteomes" id="UP000183447"/>
    </source>
</evidence>
<dbReference type="EMBL" id="FPKU01000003">
    <property type="protein sequence ID" value="SFZ86370.1"/>
    <property type="molecule type" value="Genomic_DNA"/>
</dbReference>
<dbReference type="InterPro" id="IPR010642">
    <property type="entry name" value="Invasion_prot_B"/>
</dbReference>
<evidence type="ECO:0000313" key="2">
    <source>
        <dbReference type="EMBL" id="SFZ86370.1"/>
    </source>
</evidence>
<feature type="signal peptide" evidence="1">
    <location>
        <begin position="1"/>
        <end position="31"/>
    </location>
</feature>
<keyword evidence="1" id="KW-0732">Signal</keyword>
<feature type="chain" id="PRO_5013221921" evidence="1">
    <location>
        <begin position="32"/>
        <end position="181"/>
    </location>
</feature>
<name>A0A1K2I1U6_9HYPH</name>
<protein>
    <submittedName>
        <fullName evidence="2">Invasion protein IalB, involved in pathogenesis</fullName>
    </submittedName>
</protein>
<dbReference type="InterPro" id="IPR038696">
    <property type="entry name" value="IalB_sf"/>
</dbReference>
<gene>
    <name evidence="2" type="ORF">SAMN02983003_3550</name>
</gene>
<proteinExistence type="predicted"/>
<evidence type="ECO:0000256" key="1">
    <source>
        <dbReference type="SAM" id="SignalP"/>
    </source>
</evidence>
<dbReference type="OrthoDB" id="8017994at2"/>